<dbReference type="PANTHER" id="PTHR43289:SF6">
    <property type="entry name" value="SERINE_THREONINE-PROTEIN KINASE NEKL-3"/>
    <property type="match status" value="1"/>
</dbReference>
<evidence type="ECO:0000256" key="4">
    <source>
        <dbReference type="ARBA" id="ARBA00022741"/>
    </source>
</evidence>
<evidence type="ECO:0000256" key="8">
    <source>
        <dbReference type="SAM" id="MobiDB-lite"/>
    </source>
</evidence>
<protein>
    <recommendedName>
        <fullName evidence="1">non-specific serine/threonine protein kinase</fullName>
        <ecNumber evidence="1">2.7.11.1</ecNumber>
    </recommendedName>
</protein>
<evidence type="ECO:0000256" key="1">
    <source>
        <dbReference type="ARBA" id="ARBA00012513"/>
    </source>
</evidence>
<dbReference type="PROSITE" id="PS50011">
    <property type="entry name" value="PROTEIN_KINASE_DOM"/>
    <property type="match status" value="1"/>
</dbReference>
<dbReference type="InterPro" id="IPR008271">
    <property type="entry name" value="Ser/Thr_kinase_AS"/>
</dbReference>
<dbReference type="AlphaFoldDB" id="A0A518DD69"/>
<keyword evidence="3 11" id="KW-0808">Transferase</keyword>
<gene>
    <name evidence="11" type="primary">prkC_6</name>
    <name evidence="11" type="ORF">Pla175_28210</name>
</gene>
<dbReference type="FunFam" id="1.10.510.10:FF:000021">
    <property type="entry name" value="Serine/threonine protein kinase"/>
    <property type="match status" value="1"/>
</dbReference>
<feature type="domain" description="Protein kinase" evidence="10">
    <location>
        <begin position="130"/>
        <end position="387"/>
    </location>
</feature>
<dbReference type="InterPro" id="IPR000719">
    <property type="entry name" value="Prot_kinase_dom"/>
</dbReference>
<evidence type="ECO:0000256" key="7">
    <source>
        <dbReference type="PROSITE-ProRule" id="PRU10141"/>
    </source>
</evidence>
<dbReference type="SMART" id="SM00220">
    <property type="entry name" value="S_TKc"/>
    <property type="match status" value="1"/>
</dbReference>
<dbReference type="RefSeq" id="WP_145285944.1">
    <property type="nucleotide sequence ID" value="NZ_CP036291.1"/>
</dbReference>
<name>A0A518DD69_9BACT</name>
<dbReference type="GO" id="GO:0005524">
    <property type="term" value="F:ATP binding"/>
    <property type="evidence" value="ECO:0007669"/>
    <property type="project" value="UniProtKB-UniRule"/>
</dbReference>
<evidence type="ECO:0000256" key="5">
    <source>
        <dbReference type="ARBA" id="ARBA00022777"/>
    </source>
</evidence>
<dbReference type="InterPro" id="IPR011009">
    <property type="entry name" value="Kinase-like_dom_sf"/>
</dbReference>
<dbReference type="KEGG" id="pnd:Pla175_28210"/>
<keyword evidence="12" id="KW-1185">Reference proteome</keyword>
<keyword evidence="2" id="KW-0723">Serine/threonine-protein kinase</keyword>
<dbReference type="InterPro" id="IPR017441">
    <property type="entry name" value="Protein_kinase_ATP_BS"/>
</dbReference>
<keyword evidence="9" id="KW-1133">Transmembrane helix</keyword>
<reference evidence="11 12" key="1">
    <citation type="submission" date="2019-02" db="EMBL/GenBank/DDBJ databases">
        <title>Deep-cultivation of Planctomycetes and their phenomic and genomic characterization uncovers novel biology.</title>
        <authorList>
            <person name="Wiegand S."/>
            <person name="Jogler M."/>
            <person name="Boedeker C."/>
            <person name="Pinto D."/>
            <person name="Vollmers J."/>
            <person name="Rivas-Marin E."/>
            <person name="Kohn T."/>
            <person name="Peeters S.H."/>
            <person name="Heuer A."/>
            <person name="Rast P."/>
            <person name="Oberbeckmann S."/>
            <person name="Bunk B."/>
            <person name="Jeske O."/>
            <person name="Meyerdierks A."/>
            <person name="Storesund J.E."/>
            <person name="Kallscheuer N."/>
            <person name="Luecker S."/>
            <person name="Lage O.M."/>
            <person name="Pohl T."/>
            <person name="Merkel B.J."/>
            <person name="Hornburger P."/>
            <person name="Mueller R.-W."/>
            <person name="Bruemmer F."/>
            <person name="Labrenz M."/>
            <person name="Spormann A.M."/>
            <person name="Op den Camp H."/>
            <person name="Overmann J."/>
            <person name="Amann R."/>
            <person name="Jetten M.S.M."/>
            <person name="Mascher T."/>
            <person name="Medema M.H."/>
            <person name="Devos D.P."/>
            <person name="Kaster A.-K."/>
            <person name="Ovreas L."/>
            <person name="Rohde M."/>
            <person name="Galperin M.Y."/>
            <person name="Jogler C."/>
        </authorList>
    </citation>
    <scope>NUCLEOTIDE SEQUENCE [LARGE SCALE GENOMIC DNA]</scope>
    <source>
        <strain evidence="11 12">Pla175</strain>
    </source>
</reference>
<evidence type="ECO:0000313" key="11">
    <source>
        <dbReference type="EMBL" id="QDU89431.1"/>
    </source>
</evidence>
<dbReference type="PANTHER" id="PTHR43289">
    <property type="entry name" value="MITOGEN-ACTIVATED PROTEIN KINASE KINASE KINASE 20-RELATED"/>
    <property type="match status" value="1"/>
</dbReference>
<dbReference type="Gene3D" id="3.30.200.20">
    <property type="entry name" value="Phosphorylase Kinase, domain 1"/>
    <property type="match status" value="1"/>
</dbReference>
<accession>A0A518DD69</accession>
<sequence length="697" mass="76042">MIGPTDGSGPETSLDEVLAEYLRRLDAGERPEPDTLIAAHPAFADQLRDYFSEEHHVERMGRRSTLALATQADGGNTLEVRCPHCQSPKRVAVDASFVDLVCASCGSRFCLVGGPQATREAPAVTRVGRFELLERLGVGGFGSVWKARDTELDRGVAVKIPRQGMMDADESEKFLREARAAAQLQHPNIVGVHEVGRDGDTIYIVSDLIRGVTLDDWLTAQRPPARDAAALAVKIAEALHHAHEKGVIHRDLKPGNIMIDGADEPHLLDFGLARREAGEVTVTVDGQVLGTPAYMSPEQAKGESHAADRRSDVYSLGVTLFRLLTGELPFRGNARMIMHQIIHDEAPGPRKLASHIPRDLETITLKCLEKDPQKRYQTAQQVAQELRRHLTGVAILARPTSRRERLWRWVKRNPAAALAGGLVVLLAVAGPLAAVVFRGQRLELQTRYAERNRLIRQKDQAVRAADDTTKALRDRLDAWEGRANPWEFWPPSPAQPLRRDLAADLLRSLAPIEPGGGPVPAAGRREATLLQLAKAQLADALGDADAARGHYEAATQSLALFRPEAQDPAQIDHALAVCYTRLARLALADDREGAADLLARARGLNQRLAMQAPAEPALQLDWLESEWALTKVLGFASAQANLARVAELKQELEGRWPHDPESAYLMACQLTGNPPLTLRPPGSAQASDTEGASTADP</sequence>
<dbReference type="CDD" id="cd14014">
    <property type="entry name" value="STKc_PknB_like"/>
    <property type="match status" value="1"/>
</dbReference>
<dbReference type="GO" id="GO:0004674">
    <property type="term" value="F:protein serine/threonine kinase activity"/>
    <property type="evidence" value="ECO:0007669"/>
    <property type="project" value="UniProtKB-KW"/>
</dbReference>
<keyword evidence="5 11" id="KW-0418">Kinase</keyword>
<keyword evidence="6 7" id="KW-0067">ATP-binding</keyword>
<organism evidence="11 12">
    <name type="scientific">Pirellulimonas nuda</name>
    <dbReference type="NCBI Taxonomy" id="2528009"/>
    <lineage>
        <taxon>Bacteria</taxon>
        <taxon>Pseudomonadati</taxon>
        <taxon>Planctomycetota</taxon>
        <taxon>Planctomycetia</taxon>
        <taxon>Pirellulales</taxon>
        <taxon>Lacipirellulaceae</taxon>
        <taxon>Pirellulimonas</taxon>
    </lineage>
</organism>
<feature type="compositionally biased region" description="Polar residues" evidence="8">
    <location>
        <begin position="684"/>
        <end position="697"/>
    </location>
</feature>
<evidence type="ECO:0000259" key="10">
    <source>
        <dbReference type="PROSITE" id="PS50011"/>
    </source>
</evidence>
<dbReference type="SUPFAM" id="SSF56112">
    <property type="entry name" value="Protein kinase-like (PK-like)"/>
    <property type="match status" value="1"/>
</dbReference>
<dbReference type="PROSITE" id="PS00108">
    <property type="entry name" value="PROTEIN_KINASE_ST"/>
    <property type="match status" value="1"/>
</dbReference>
<dbReference type="PROSITE" id="PS00107">
    <property type="entry name" value="PROTEIN_KINASE_ATP"/>
    <property type="match status" value="1"/>
</dbReference>
<evidence type="ECO:0000256" key="2">
    <source>
        <dbReference type="ARBA" id="ARBA00022527"/>
    </source>
</evidence>
<dbReference type="EC" id="2.7.11.1" evidence="1"/>
<dbReference type="Proteomes" id="UP000317429">
    <property type="component" value="Chromosome"/>
</dbReference>
<feature type="region of interest" description="Disordered" evidence="8">
    <location>
        <begin position="675"/>
        <end position="697"/>
    </location>
</feature>
<keyword evidence="4 7" id="KW-0547">Nucleotide-binding</keyword>
<feature type="transmembrane region" description="Helical" evidence="9">
    <location>
        <begin position="415"/>
        <end position="437"/>
    </location>
</feature>
<dbReference type="Gene3D" id="1.10.510.10">
    <property type="entry name" value="Transferase(Phosphotransferase) domain 1"/>
    <property type="match status" value="1"/>
</dbReference>
<dbReference type="EMBL" id="CP036291">
    <property type="protein sequence ID" value="QDU89431.1"/>
    <property type="molecule type" value="Genomic_DNA"/>
</dbReference>
<feature type="binding site" evidence="7">
    <location>
        <position position="159"/>
    </location>
    <ligand>
        <name>ATP</name>
        <dbReference type="ChEBI" id="CHEBI:30616"/>
    </ligand>
</feature>
<keyword evidence="9" id="KW-0812">Transmembrane</keyword>
<proteinExistence type="predicted"/>
<evidence type="ECO:0000313" key="12">
    <source>
        <dbReference type="Proteomes" id="UP000317429"/>
    </source>
</evidence>
<keyword evidence="9" id="KW-0472">Membrane</keyword>
<evidence type="ECO:0000256" key="9">
    <source>
        <dbReference type="SAM" id="Phobius"/>
    </source>
</evidence>
<dbReference type="OrthoDB" id="6111975at2"/>
<evidence type="ECO:0000256" key="6">
    <source>
        <dbReference type="ARBA" id="ARBA00022840"/>
    </source>
</evidence>
<evidence type="ECO:0000256" key="3">
    <source>
        <dbReference type="ARBA" id="ARBA00022679"/>
    </source>
</evidence>
<dbReference type="Pfam" id="PF00069">
    <property type="entry name" value="Pkinase"/>
    <property type="match status" value="1"/>
</dbReference>